<dbReference type="AlphaFoldDB" id="A0A077WXA5"/>
<reference evidence="1" key="1">
    <citation type="journal article" date="2014" name="Genome Announc.">
        <title>De novo whole-genome sequence and genome annotation of Lichtheimia ramosa.</title>
        <authorList>
            <person name="Linde J."/>
            <person name="Schwartze V."/>
            <person name="Binder U."/>
            <person name="Lass-Florl C."/>
            <person name="Voigt K."/>
            <person name="Horn F."/>
        </authorList>
    </citation>
    <scope>NUCLEOTIDE SEQUENCE</scope>
    <source>
        <strain evidence="1">JMRC FSU:6197</strain>
    </source>
</reference>
<evidence type="ECO:0000313" key="1">
    <source>
        <dbReference type="EMBL" id="CDS11432.1"/>
    </source>
</evidence>
<dbReference type="OrthoDB" id="2214470at2759"/>
<sequence>MGLTEFDGCFVIKPTLPQGLVEAVNNLCGFRNNAYGDGGLYSFDAVVHHLRGRPSVKTWAMYKSKKDGTSKTPSVWCRWRLLNQRVSLHNHAVQTRLEWDREERFNDYMYWAQYLIDFITLLAEKQYGIKIKSFSGKITWQGVYDDEDEGLLCVIPRQELETTGFYPDDFLPLASLEDSLHHTWCDDQLEMIPSPKGKPFLSRFAIQAHVEPKQPLELARRADMELDQGVSRGGYVLCLDALPVSSTVVFHLHHEKSHVIFCSQDPQLYDKQKALEDPLYLQKLAIVDNIPVTGIGLSTPPVSPDSSDTQGKTTTSTRYCVVCKKPFTGPAGRLAAYCWPHGYDDAYALAIFCSQCAQ</sequence>
<accession>A0A077WXA5</accession>
<organism evidence="1">
    <name type="scientific">Lichtheimia ramosa</name>
    <dbReference type="NCBI Taxonomy" id="688394"/>
    <lineage>
        <taxon>Eukaryota</taxon>
        <taxon>Fungi</taxon>
        <taxon>Fungi incertae sedis</taxon>
        <taxon>Mucoromycota</taxon>
        <taxon>Mucoromycotina</taxon>
        <taxon>Mucoromycetes</taxon>
        <taxon>Mucorales</taxon>
        <taxon>Lichtheimiaceae</taxon>
        <taxon>Lichtheimia</taxon>
    </lineage>
</organism>
<proteinExistence type="predicted"/>
<protein>
    <submittedName>
        <fullName evidence="1">Uncharacterized protein</fullName>
    </submittedName>
</protein>
<gene>
    <name evidence="1" type="ORF">LRAMOSA03695</name>
</gene>
<name>A0A077WXA5_9FUNG</name>
<dbReference type="EMBL" id="LK023346">
    <property type="protein sequence ID" value="CDS11432.1"/>
    <property type="molecule type" value="Genomic_DNA"/>
</dbReference>